<organism evidence="7 8">
    <name type="scientific">Mycoemilia scoparia</name>
    <dbReference type="NCBI Taxonomy" id="417184"/>
    <lineage>
        <taxon>Eukaryota</taxon>
        <taxon>Fungi</taxon>
        <taxon>Fungi incertae sedis</taxon>
        <taxon>Zoopagomycota</taxon>
        <taxon>Kickxellomycotina</taxon>
        <taxon>Kickxellomycetes</taxon>
        <taxon>Kickxellales</taxon>
        <taxon>Kickxellaceae</taxon>
        <taxon>Mycoemilia</taxon>
    </lineage>
</organism>
<dbReference type="EMBL" id="JANBPU010000393">
    <property type="protein sequence ID" value="KAJ1911948.1"/>
    <property type="molecule type" value="Genomic_DNA"/>
</dbReference>
<feature type="non-terminal residue" evidence="7">
    <location>
        <position position="1"/>
    </location>
</feature>
<dbReference type="SMART" id="SM00584">
    <property type="entry name" value="TLDc"/>
    <property type="match status" value="1"/>
</dbReference>
<sequence length="586" mass="64743">SSLFNPQLPPPPHILTTTTTPLFLKDKRRTKSDHQIIVPSPTVMFIRRVQRQSGMRISSPQAVAHGDGGDLLDLHSNNGGRSSSDEEDENNALLSKDDATTHDQDYRHQQKQFLSSGAVMNKPLHTSTNTFTSNTGNINIPKSHNSNNPHNHQHHQDNNEDGAGSFGGFFSRTFARFRSSLTDNFESWAQRVYDDDNVDYNHRHSMVAVTTTKTNKHSNNDDINSSSNSSSNEDIDDRGLRKYKTISTTTTSSSSNTNHKIQRNGDGPMKTSSSSSSSGNYIGRDGRLIMTSYHPDTQTYQQNTTGNVGGGGGYFSKRHNTQPNTYTPGYHNTTAYAATTGIKGRGSLGNLSFEIKLEGRNKGIPKVMTKTLARELQGYIPRRIQISRKWKLLYSMEQHGTSIRTLYNQVDKKGPVLLAIKDTDGHVFGAFLSDPPKADPSFYGNGTSFLWRSYRSTSIPSSSGYDSVQVYKSTGDNQYYIHCQPEFIAVGGGRGKFGLWFDSEFTHGYSSKCPTFNNQILCNDNLPTTTTTMVSSSSAGAGDNDEKGDGKSSSQFITGNANTNEVDEAGKDFKVMNVELWGFDRN</sequence>
<evidence type="ECO:0000256" key="4">
    <source>
        <dbReference type="ARBA" id="ARBA00040604"/>
    </source>
</evidence>
<reference evidence="7" key="1">
    <citation type="submission" date="2022-07" db="EMBL/GenBank/DDBJ databases">
        <title>Phylogenomic reconstructions and comparative analyses of Kickxellomycotina fungi.</title>
        <authorList>
            <person name="Reynolds N.K."/>
            <person name="Stajich J.E."/>
            <person name="Barry K."/>
            <person name="Grigoriev I.V."/>
            <person name="Crous P."/>
            <person name="Smith M.E."/>
        </authorList>
    </citation>
    <scope>NUCLEOTIDE SEQUENCE</scope>
    <source>
        <strain evidence="7">NBRC 100468</strain>
    </source>
</reference>
<keyword evidence="8" id="KW-1185">Reference proteome</keyword>
<feature type="compositionally biased region" description="Polar residues" evidence="5">
    <location>
        <begin position="551"/>
        <end position="562"/>
    </location>
</feature>
<feature type="domain" description="TLDc" evidence="6">
    <location>
        <begin position="366"/>
        <end position="584"/>
    </location>
</feature>
<feature type="compositionally biased region" description="Low complexity" evidence="5">
    <location>
        <begin position="247"/>
        <end position="258"/>
    </location>
</feature>
<evidence type="ECO:0000256" key="2">
    <source>
        <dbReference type="ARBA" id="ARBA00009540"/>
    </source>
</evidence>
<feature type="region of interest" description="Disordered" evidence="5">
    <location>
        <begin position="210"/>
        <end position="284"/>
    </location>
</feature>
<evidence type="ECO:0000313" key="7">
    <source>
        <dbReference type="EMBL" id="KAJ1911948.1"/>
    </source>
</evidence>
<evidence type="ECO:0000256" key="1">
    <source>
        <dbReference type="ARBA" id="ARBA00004173"/>
    </source>
</evidence>
<dbReference type="InterPro" id="IPR006571">
    <property type="entry name" value="TLDc_dom"/>
</dbReference>
<keyword evidence="3" id="KW-0496">Mitochondrion</keyword>
<dbReference type="PROSITE" id="PS51886">
    <property type="entry name" value="TLDC"/>
    <property type="match status" value="1"/>
</dbReference>
<dbReference type="GO" id="GO:0005634">
    <property type="term" value="C:nucleus"/>
    <property type="evidence" value="ECO:0007669"/>
    <property type="project" value="TreeGrafter"/>
</dbReference>
<dbReference type="OrthoDB" id="26679at2759"/>
<evidence type="ECO:0000313" key="8">
    <source>
        <dbReference type="Proteomes" id="UP001150538"/>
    </source>
</evidence>
<dbReference type="PANTHER" id="PTHR23354:SF62">
    <property type="entry name" value="MUSTARD, ISOFORM V"/>
    <property type="match status" value="1"/>
</dbReference>
<dbReference type="GO" id="GO:0005739">
    <property type="term" value="C:mitochondrion"/>
    <property type="evidence" value="ECO:0007669"/>
    <property type="project" value="UniProtKB-SubCell"/>
</dbReference>
<evidence type="ECO:0000256" key="3">
    <source>
        <dbReference type="ARBA" id="ARBA00023128"/>
    </source>
</evidence>
<feature type="compositionally biased region" description="Low complexity" evidence="5">
    <location>
        <begin position="297"/>
        <end position="306"/>
    </location>
</feature>
<gene>
    <name evidence="7" type="primary">OXR1</name>
    <name evidence="7" type="ORF">H4219_005777</name>
</gene>
<comment type="subcellular location">
    <subcellularLocation>
        <location evidence="1">Mitochondrion</location>
    </subcellularLocation>
</comment>
<accession>A0A9W8DPE4</accession>
<dbReference type="AlphaFoldDB" id="A0A9W8DPE4"/>
<comment type="caution">
    <text evidence="7">The sequence shown here is derived from an EMBL/GenBank/DDBJ whole genome shotgun (WGS) entry which is preliminary data.</text>
</comment>
<name>A0A9W8DPE4_9FUNG</name>
<feature type="region of interest" description="Disordered" evidence="5">
    <location>
        <begin position="297"/>
        <end position="326"/>
    </location>
</feature>
<feature type="compositionally biased region" description="Low complexity" evidence="5">
    <location>
        <begin position="221"/>
        <end position="232"/>
    </location>
</feature>
<feature type="region of interest" description="Disordered" evidence="5">
    <location>
        <begin position="532"/>
        <end position="562"/>
    </location>
</feature>
<protein>
    <recommendedName>
        <fullName evidence="4">Oxidation resistance protein 1</fullName>
    </recommendedName>
</protein>
<feature type="compositionally biased region" description="Low complexity" evidence="5">
    <location>
        <begin position="126"/>
        <end position="150"/>
    </location>
</feature>
<dbReference type="GO" id="GO:0006979">
    <property type="term" value="P:response to oxidative stress"/>
    <property type="evidence" value="ECO:0007669"/>
    <property type="project" value="TreeGrafter"/>
</dbReference>
<evidence type="ECO:0000256" key="5">
    <source>
        <dbReference type="SAM" id="MobiDB-lite"/>
    </source>
</evidence>
<comment type="similarity">
    <text evidence="2">Belongs to the OXR1 family.</text>
</comment>
<evidence type="ECO:0000259" key="6">
    <source>
        <dbReference type="PROSITE" id="PS51886"/>
    </source>
</evidence>
<proteinExistence type="inferred from homology"/>
<feature type="region of interest" description="Disordered" evidence="5">
    <location>
        <begin position="114"/>
        <end position="164"/>
    </location>
</feature>
<dbReference type="Pfam" id="PF07534">
    <property type="entry name" value="TLD"/>
    <property type="match status" value="1"/>
</dbReference>
<feature type="region of interest" description="Disordered" evidence="5">
    <location>
        <begin position="56"/>
        <end position="91"/>
    </location>
</feature>
<dbReference type="Proteomes" id="UP001150538">
    <property type="component" value="Unassembled WGS sequence"/>
</dbReference>
<dbReference type="PANTHER" id="PTHR23354">
    <property type="entry name" value="NUCLEOLAR PROTEIN 7/ESTROGEN RECEPTOR COACTIVATOR-RELATED"/>
    <property type="match status" value="1"/>
</dbReference>